<dbReference type="EMBL" id="JAWDGP010000648">
    <property type="protein sequence ID" value="KAK3798653.1"/>
    <property type="molecule type" value="Genomic_DNA"/>
</dbReference>
<gene>
    <name evidence="1" type="ORF">RRG08_001275</name>
</gene>
<evidence type="ECO:0000313" key="1">
    <source>
        <dbReference type="EMBL" id="KAK3798653.1"/>
    </source>
</evidence>
<organism evidence="1 2">
    <name type="scientific">Elysia crispata</name>
    <name type="common">lettuce slug</name>
    <dbReference type="NCBI Taxonomy" id="231223"/>
    <lineage>
        <taxon>Eukaryota</taxon>
        <taxon>Metazoa</taxon>
        <taxon>Spiralia</taxon>
        <taxon>Lophotrochozoa</taxon>
        <taxon>Mollusca</taxon>
        <taxon>Gastropoda</taxon>
        <taxon>Heterobranchia</taxon>
        <taxon>Euthyneura</taxon>
        <taxon>Panpulmonata</taxon>
        <taxon>Sacoglossa</taxon>
        <taxon>Placobranchoidea</taxon>
        <taxon>Plakobranchidae</taxon>
        <taxon>Elysia</taxon>
    </lineage>
</organism>
<dbReference type="AlphaFoldDB" id="A0AAE1B2U9"/>
<proteinExistence type="predicted"/>
<accession>A0AAE1B2U9</accession>
<name>A0AAE1B2U9_9GAST</name>
<sequence>MSEAGMVTAQQFTDPVDRVLNPLDTSLITSQGYDLCLPKCSCQTAQQFTEPLDKMLNMPDTSLITSQGTLRSFVL</sequence>
<comment type="caution">
    <text evidence="1">The sequence shown here is derived from an EMBL/GenBank/DDBJ whole genome shotgun (WGS) entry which is preliminary data.</text>
</comment>
<keyword evidence="2" id="KW-1185">Reference proteome</keyword>
<evidence type="ECO:0000313" key="2">
    <source>
        <dbReference type="Proteomes" id="UP001283361"/>
    </source>
</evidence>
<protein>
    <submittedName>
        <fullName evidence="1">Uncharacterized protein</fullName>
    </submittedName>
</protein>
<reference evidence="1" key="1">
    <citation type="journal article" date="2023" name="G3 (Bethesda)">
        <title>A reference genome for the long-term kleptoplast-retaining sea slug Elysia crispata morphotype clarki.</title>
        <authorList>
            <person name="Eastman K.E."/>
            <person name="Pendleton A.L."/>
            <person name="Shaikh M.A."/>
            <person name="Suttiyut T."/>
            <person name="Ogas R."/>
            <person name="Tomko P."/>
            <person name="Gavelis G."/>
            <person name="Widhalm J.R."/>
            <person name="Wisecaver J.H."/>
        </authorList>
    </citation>
    <scope>NUCLEOTIDE SEQUENCE</scope>
    <source>
        <strain evidence="1">ECLA1</strain>
    </source>
</reference>
<dbReference type="Proteomes" id="UP001283361">
    <property type="component" value="Unassembled WGS sequence"/>
</dbReference>